<evidence type="ECO:0000256" key="4">
    <source>
        <dbReference type="ARBA" id="ARBA00022737"/>
    </source>
</evidence>
<keyword evidence="3" id="KW-0479">Metal-binding</keyword>
<feature type="compositionally biased region" description="Basic and acidic residues" evidence="10">
    <location>
        <begin position="38"/>
        <end position="52"/>
    </location>
</feature>
<proteinExistence type="inferred from homology"/>
<feature type="domain" description="NF-X1-type" evidence="11">
    <location>
        <begin position="722"/>
        <end position="741"/>
    </location>
</feature>
<feature type="region of interest" description="Disordered" evidence="10">
    <location>
        <begin position="1"/>
        <end position="134"/>
    </location>
</feature>
<organism evidence="12 13">
    <name type="scientific">Cronartium quercuum f. sp. fusiforme G11</name>
    <dbReference type="NCBI Taxonomy" id="708437"/>
    <lineage>
        <taxon>Eukaryota</taxon>
        <taxon>Fungi</taxon>
        <taxon>Dikarya</taxon>
        <taxon>Basidiomycota</taxon>
        <taxon>Pucciniomycotina</taxon>
        <taxon>Pucciniomycetes</taxon>
        <taxon>Pucciniales</taxon>
        <taxon>Coleosporiaceae</taxon>
        <taxon>Cronartium</taxon>
    </lineage>
</organism>
<feature type="domain" description="NF-X1-type" evidence="11">
    <location>
        <begin position="805"/>
        <end position="827"/>
    </location>
</feature>
<gene>
    <name evidence="12" type="ORF">CROQUDRAFT_50994</name>
</gene>
<evidence type="ECO:0000256" key="1">
    <source>
        <dbReference type="ARBA" id="ARBA00004123"/>
    </source>
</evidence>
<dbReference type="GO" id="GO:0000977">
    <property type="term" value="F:RNA polymerase II transcription regulatory region sequence-specific DNA binding"/>
    <property type="evidence" value="ECO:0007669"/>
    <property type="project" value="TreeGrafter"/>
</dbReference>
<evidence type="ECO:0000256" key="10">
    <source>
        <dbReference type="SAM" id="MobiDB-lite"/>
    </source>
</evidence>
<dbReference type="SUPFAM" id="SSF82708">
    <property type="entry name" value="R3H domain"/>
    <property type="match status" value="1"/>
</dbReference>
<dbReference type="InterPro" id="IPR000967">
    <property type="entry name" value="Znf_NFX1"/>
</dbReference>
<keyword evidence="4" id="KW-0677">Repeat</keyword>
<dbReference type="InterPro" id="IPR034078">
    <property type="entry name" value="NFX1_fam"/>
</dbReference>
<feature type="domain" description="NF-X1-type" evidence="11">
    <location>
        <begin position="665"/>
        <end position="684"/>
    </location>
</feature>
<comment type="similarity">
    <text evidence="2">Belongs to the NFX1 family.</text>
</comment>
<dbReference type="GO" id="GO:0008270">
    <property type="term" value="F:zinc ion binding"/>
    <property type="evidence" value="ECO:0007669"/>
    <property type="project" value="UniProtKB-KW"/>
</dbReference>
<evidence type="ECO:0000256" key="7">
    <source>
        <dbReference type="ARBA" id="ARBA00023015"/>
    </source>
</evidence>
<dbReference type="InterPro" id="IPR036867">
    <property type="entry name" value="R3H_dom_sf"/>
</dbReference>
<dbReference type="Proteomes" id="UP000886653">
    <property type="component" value="Unassembled WGS sequence"/>
</dbReference>
<dbReference type="SMART" id="SM00438">
    <property type="entry name" value="ZnF_NFX"/>
    <property type="match status" value="8"/>
</dbReference>
<name>A0A9P6N8N2_9BASI</name>
<evidence type="ECO:0000256" key="6">
    <source>
        <dbReference type="ARBA" id="ARBA00022833"/>
    </source>
</evidence>
<sequence>MLTLPLATADSSSAGREIRIAESIDSHQSRGRGHGRGRGRDRGRGRGRDRGRGQGRGQGRGRGRDRAHTQPDGDNRNPSSTSANGSSQPRIRGRGFRGRGQGLNLERNRLNPAFDEAGGAVPEPGPSQAGSASVDHSLPLQNARRQNFGAKLTAQPAGSTSQTQVTASQPMVPAINFLSSDDLSLSARLTLELSTSVYECLICFSTVTPNQPIYHCPKCFVVFHLRCSSEWASRSVVDTSTRAQLLHDRDGIPCPEEAARGFWRCPGCQDRQIGEESVPTVYRCWCGKVEHPQRRNTCKPLEDGRPSPSIPHGCGMICDKIIAQGCVHRCALECHPGSCPACAAVVETPCHCRKTQRVVRCSQLHPIQRHLNPINDAILSCGQPCGRRLNCGLHFCNLPCHVGDCEECEIVRDKSCYCGAVLISDEKCSSFNGSTCVSKTAPPTCYSPEGSGWIGEFSCKAPCPWKFDCHIHSCPSTCHPHPPDAITCPFSPASLKTCPCGASPQLTRSTCADPVATCQNPCLKSISSCGHLCRKTCHNGPCGPCKELVTTVCRCGKDSIVRPCTEVESIRQAAIDTAENERQDQKLDLIAIGAEAVEYHCEHVCRVLRHCGKHTCNRACCPLAFLETLMKTGKNKKSQSAHQLEEQDPEGLHRCNLICNKKLNCGLHFCQLRDHKGPCPSCLDANFNEVVCHCGSTVIQPPVPCGTVLNCNQACRREPLPCGHPKAPHQCHEGECPPCPFLTNKPCQCGKNIIRNVRCSQPKVICGQICESLLTCGAHRCRKTCHTAGECGVCDQLCLKPRKYCGHGCQIKCHAPSSCSIEEPCETVIDIKCQCGHITQKVNCSSCESRPEGNRDRVLKCNNDCAIYQRNLALASAFVDPEATHTNSRSEIEWSTELLQFCQHNLSFAKSIENILGDFLKCQPTKTSYLFRPQNHAKRKFTCELAEVYGLTCECLDQVEPRRSVKVTRQPTSRIPQLLLSQAFEATRTAQLNSSARVPQLRTNFLSLSSNENRHQESDAILLQGVFGHDADSLRSLIGPTIGTNGFESTWIKDEDVLLKVSVTQPSKTAQGWLINERPEARLTKICTSLKSLLEQIPFCSEIAIVRIDGHGQVLERKFGGWKSVGSAEGSRNTWDKKSSAISISNSFGALSLNQQKKVDQGALEKQNWVGGEVLGGGFNRRMLHDFGQLHLTSVTY</sequence>
<dbReference type="GO" id="GO:0000122">
    <property type="term" value="P:negative regulation of transcription by RNA polymerase II"/>
    <property type="evidence" value="ECO:0007669"/>
    <property type="project" value="TreeGrafter"/>
</dbReference>
<comment type="caution">
    <text evidence="12">The sequence shown here is derived from an EMBL/GenBank/DDBJ whole genome shotgun (WGS) entry which is preliminary data.</text>
</comment>
<protein>
    <recommendedName>
        <fullName evidence="11">NF-X1-type domain-containing protein</fullName>
    </recommendedName>
</protein>
<evidence type="ECO:0000259" key="11">
    <source>
        <dbReference type="SMART" id="SM00438"/>
    </source>
</evidence>
<evidence type="ECO:0000256" key="9">
    <source>
        <dbReference type="ARBA" id="ARBA00023242"/>
    </source>
</evidence>
<feature type="domain" description="NF-X1-type" evidence="11">
    <location>
        <begin position="391"/>
        <end position="410"/>
    </location>
</feature>
<feature type="compositionally biased region" description="Basic and acidic residues" evidence="10">
    <location>
        <begin position="16"/>
        <end position="28"/>
    </location>
</feature>
<evidence type="ECO:0000256" key="8">
    <source>
        <dbReference type="ARBA" id="ARBA00023163"/>
    </source>
</evidence>
<dbReference type="Gene3D" id="3.30.1370.50">
    <property type="entry name" value="R3H-like domain"/>
    <property type="match status" value="1"/>
</dbReference>
<dbReference type="CDD" id="cd06008">
    <property type="entry name" value="NF-X1-zinc-finger"/>
    <property type="match status" value="5"/>
</dbReference>
<dbReference type="AlphaFoldDB" id="A0A9P6N8N2"/>
<dbReference type="OrthoDB" id="6512771at2759"/>
<feature type="domain" description="NF-X1-type" evidence="11">
    <location>
        <begin position="529"/>
        <end position="547"/>
    </location>
</feature>
<evidence type="ECO:0000256" key="5">
    <source>
        <dbReference type="ARBA" id="ARBA00022771"/>
    </source>
</evidence>
<evidence type="ECO:0000256" key="3">
    <source>
        <dbReference type="ARBA" id="ARBA00022723"/>
    </source>
</evidence>
<accession>A0A9P6N8N2</accession>
<comment type="subcellular location">
    <subcellularLocation>
        <location evidence="1">Nucleus</location>
    </subcellularLocation>
</comment>
<feature type="domain" description="NF-X1-type" evidence="11">
    <location>
        <begin position="776"/>
        <end position="796"/>
    </location>
</feature>
<dbReference type="PANTHER" id="PTHR12360">
    <property type="entry name" value="NUCLEAR TRANSCRIPTION FACTOR, X-BOX BINDING 1 NFX1"/>
    <property type="match status" value="1"/>
</dbReference>
<evidence type="ECO:0000313" key="13">
    <source>
        <dbReference type="Proteomes" id="UP000886653"/>
    </source>
</evidence>
<feature type="domain" description="NF-X1-type" evidence="11">
    <location>
        <begin position="469"/>
        <end position="500"/>
    </location>
</feature>
<keyword evidence="9" id="KW-0539">Nucleus</keyword>
<reference evidence="12" key="1">
    <citation type="submission" date="2013-11" db="EMBL/GenBank/DDBJ databases">
        <title>Genome sequence of the fusiform rust pathogen reveals effectors for host alternation and coevolution with pine.</title>
        <authorList>
            <consortium name="DOE Joint Genome Institute"/>
            <person name="Smith K."/>
            <person name="Pendleton A."/>
            <person name="Kubisiak T."/>
            <person name="Anderson C."/>
            <person name="Salamov A."/>
            <person name="Aerts A."/>
            <person name="Riley R."/>
            <person name="Clum A."/>
            <person name="Lindquist E."/>
            <person name="Ence D."/>
            <person name="Campbell M."/>
            <person name="Kronenberg Z."/>
            <person name="Feau N."/>
            <person name="Dhillon B."/>
            <person name="Hamelin R."/>
            <person name="Burleigh J."/>
            <person name="Smith J."/>
            <person name="Yandell M."/>
            <person name="Nelson C."/>
            <person name="Grigoriev I."/>
            <person name="Davis J."/>
        </authorList>
    </citation>
    <scope>NUCLEOTIDE SEQUENCE</scope>
    <source>
        <strain evidence="12">G11</strain>
    </source>
</reference>
<evidence type="ECO:0000313" key="12">
    <source>
        <dbReference type="EMBL" id="KAG0141960.1"/>
    </source>
</evidence>
<evidence type="ECO:0000256" key="2">
    <source>
        <dbReference type="ARBA" id="ARBA00007269"/>
    </source>
</evidence>
<keyword evidence="13" id="KW-1185">Reference proteome</keyword>
<keyword evidence="5" id="KW-0863">Zinc-finger</keyword>
<keyword evidence="8" id="KW-0804">Transcription</keyword>
<keyword evidence="6" id="KW-0862">Zinc</keyword>
<dbReference type="PANTHER" id="PTHR12360:SF12">
    <property type="entry name" value="TRANSCRIPTIONAL REPRESSOR NF-X1"/>
    <property type="match status" value="1"/>
</dbReference>
<feature type="compositionally biased region" description="Polar residues" evidence="10">
    <location>
        <begin position="76"/>
        <end position="89"/>
    </location>
</feature>
<keyword evidence="7" id="KW-0805">Transcription regulation</keyword>
<feature type="domain" description="NF-X1-type" evidence="11">
    <location>
        <begin position="326"/>
        <end position="344"/>
    </location>
</feature>
<feature type="compositionally biased region" description="Basic and acidic residues" evidence="10">
    <location>
        <begin position="62"/>
        <end position="75"/>
    </location>
</feature>
<dbReference type="GO" id="GO:0005634">
    <property type="term" value="C:nucleus"/>
    <property type="evidence" value="ECO:0007669"/>
    <property type="project" value="UniProtKB-SubCell"/>
</dbReference>
<dbReference type="EMBL" id="MU167365">
    <property type="protein sequence ID" value="KAG0141960.1"/>
    <property type="molecule type" value="Genomic_DNA"/>
</dbReference>
<dbReference type="GO" id="GO:0000981">
    <property type="term" value="F:DNA-binding transcription factor activity, RNA polymerase II-specific"/>
    <property type="evidence" value="ECO:0007669"/>
    <property type="project" value="TreeGrafter"/>
</dbReference>